<evidence type="ECO:0000313" key="1">
    <source>
        <dbReference type="EMBL" id="MDG6894305.1"/>
    </source>
</evidence>
<gene>
    <name evidence="1" type="ORF">A6A20_01335</name>
</gene>
<keyword evidence="2" id="KW-1185">Reference proteome</keyword>
<name>A0A9X4P7Y9_9PAST</name>
<organism evidence="1 2">
    <name type="scientific">Volucribacter amazonae</name>
    <dbReference type="NCBI Taxonomy" id="256731"/>
    <lineage>
        <taxon>Bacteria</taxon>
        <taxon>Pseudomonadati</taxon>
        <taxon>Pseudomonadota</taxon>
        <taxon>Gammaproteobacteria</taxon>
        <taxon>Pasteurellales</taxon>
        <taxon>Pasteurellaceae</taxon>
        <taxon>Volucribacter</taxon>
    </lineage>
</organism>
<proteinExistence type="predicted"/>
<comment type="caution">
    <text evidence="1">The sequence shown here is derived from an EMBL/GenBank/DDBJ whole genome shotgun (WGS) entry which is preliminary data.</text>
</comment>
<protein>
    <submittedName>
        <fullName evidence="1">Uncharacterized protein</fullName>
    </submittedName>
</protein>
<dbReference type="AlphaFoldDB" id="A0A9X4P7Y9"/>
<dbReference type="RefSeq" id="WP_279571790.1">
    <property type="nucleotide sequence ID" value="NZ_LWID01000001.1"/>
</dbReference>
<dbReference type="EMBL" id="LWID01000001">
    <property type="protein sequence ID" value="MDG6894305.1"/>
    <property type="molecule type" value="Genomic_DNA"/>
</dbReference>
<dbReference type="Proteomes" id="UP001155500">
    <property type="component" value="Unassembled WGS sequence"/>
</dbReference>
<accession>A0A9X4P7Y9</accession>
<sequence length="242" mass="28364">MIDNTFIVSASAILADTNEGLSGNEICKYLSNYAMEYGVDIPYSSYPFPKTLPNKRTALKENLMCFSPEQQYKIIKDLCSLPKFTDNEKAKDIQNKLASRYYQYSNGIDDIPEVAIETKEWLDNYPETKKHYESALAKKSNQIFTRNLLDDLRCAFESLIQQILRNPKSLENQRNELGNFLDNKGISKEIKNFYNDKVIKFFTTYQNNNVKHQDNYKEQEVDYILEQTTVLMRFLIRLYESK</sequence>
<evidence type="ECO:0000313" key="2">
    <source>
        <dbReference type="Proteomes" id="UP001155500"/>
    </source>
</evidence>
<reference evidence="1" key="1">
    <citation type="submission" date="2016-03" db="EMBL/GenBank/DDBJ databases">
        <title>Co-evolution between Pasteurellaceae and their hosts.</title>
        <authorList>
            <person name="Hansen M.J."/>
            <person name="Bojesen A.M."/>
            <person name="Planet P."/>
        </authorList>
    </citation>
    <scope>NUCLEOTIDE SEQUENCE</scope>
    <source>
        <strain evidence="1">146/S8/89</strain>
    </source>
</reference>